<feature type="compositionally biased region" description="Polar residues" evidence="1">
    <location>
        <begin position="44"/>
        <end position="55"/>
    </location>
</feature>
<evidence type="ECO:0000259" key="3">
    <source>
        <dbReference type="Pfam" id="PF01471"/>
    </source>
</evidence>
<proteinExistence type="predicted"/>
<accession>A0A6G4UE69</accession>
<dbReference type="AlphaFoldDB" id="A0A6G4UE69"/>
<reference evidence="4 5" key="1">
    <citation type="submission" date="2020-02" db="EMBL/GenBank/DDBJ databases">
        <title>Whole-genome analyses of novel actinobacteria.</title>
        <authorList>
            <person name="Sahin N."/>
        </authorList>
    </citation>
    <scope>NUCLEOTIDE SEQUENCE [LARGE SCALE GENOMIC DNA]</scope>
    <source>
        <strain evidence="4 5">A7024</strain>
    </source>
</reference>
<evidence type="ECO:0000313" key="5">
    <source>
        <dbReference type="Proteomes" id="UP000481583"/>
    </source>
</evidence>
<gene>
    <name evidence="4" type="ORF">G5C51_41580</name>
</gene>
<feature type="signal peptide" evidence="2">
    <location>
        <begin position="1"/>
        <end position="23"/>
    </location>
</feature>
<dbReference type="Proteomes" id="UP000481583">
    <property type="component" value="Unassembled WGS sequence"/>
</dbReference>
<feature type="domain" description="Peptidoglycan binding-like" evidence="3">
    <location>
        <begin position="124"/>
        <end position="175"/>
    </location>
</feature>
<dbReference type="RefSeq" id="WP_165246073.1">
    <property type="nucleotide sequence ID" value="NZ_JAAKZV010000489.1"/>
</dbReference>
<dbReference type="EMBL" id="JAAKZV010000489">
    <property type="protein sequence ID" value="NGN70362.1"/>
    <property type="molecule type" value="Genomic_DNA"/>
</dbReference>
<evidence type="ECO:0000313" key="4">
    <source>
        <dbReference type="EMBL" id="NGN70362.1"/>
    </source>
</evidence>
<evidence type="ECO:0000256" key="1">
    <source>
        <dbReference type="SAM" id="MobiDB-lite"/>
    </source>
</evidence>
<feature type="chain" id="PRO_5026262399" evidence="2">
    <location>
        <begin position="24"/>
        <end position="257"/>
    </location>
</feature>
<dbReference type="SUPFAM" id="SSF47090">
    <property type="entry name" value="PGBD-like"/>
    <property type="match status" value="1"/>
</dbReference>
<dbReference type="Gene3D" id="1.10.101.10">
    <property type="entry name" value="PGBD-like superfamily/PGBD"/>
    <property type="match status" value="1"/>
</dbReference>
<feature type="non-terminal residue" evidence="4">
    <location>
        <position position="257"/>
    </location>
</feature>
<keyword evidence="2" id="KW-0732">Signal</keyword>
<feature type="region of interest" description="Disordered" evidence="1">
    <location>
        <begin position="32"/>
        <end position="55"/>
    </location>
</feature>
<sequence length="257" mass="26329">MRRKKAIIAAVAAAVLLGGGAVAATALAGDERDTPAAGRDSGLPQATATVEQSTLTSTSTAQGTLGYAAERKVNAGSQGVLTWLAKSASDVRRDGRLYELNGSPVYLLYGSRPMYRELKQGAEGEDVRQLKQNLIALGYGSGLTADDEFTAGTSVGVKAWQKAHGLKQTGRVGPDRIAFAPGAVRVQSAEAAVGEHLAPGAQVMTTTGSERQVTFEVKVEEASGTEQGDAVTVDLPDGSKAKGRITGVGKTAESGGG</sequence>
<feature type="region of interest" description="Disordered" evidence="1">
    <location>
        <begin position="220"/>
        <end position="257"/>
    </location>
</feature>
<dbReference type="Pfam" id="PF01471">
    <property type="entry name" value="PG_binding_1"/>
    <property type="match status" value="1"/>
</dbReference>
<dbReference type="InterPro" id="IPR036365">
    <property type="entry name" value="PGBD-like_sf"/>
</dbReference>
<keyword evidence="5" id="KW-1185">Reference proteome</keyword>
<dbReference type="InterPro" id="IPR002477">
    <property type="entry name" value="Peptidoglycan-bd-like"/>
</dbReference>
<evidence type="ECO:0000256" key="2">
    <source>
        <dbReference type="SAM" id="SignalP"/>
    </source>
</evidence>
<organism evidence="4 5">
    <name type="scientific">Streptomyces coryli</name>
    <dbReference type="NCBI Taxonomy" id="1128680"/>
    <lineage>
        <taxon>Bacteria</taxon>
        <taxon>Bacillati</taxon>
        <taxon>Actinomycetota</taxon>
        <taxon>Actinomycetes</taxon>
        <taxon>Kitasatosporales</taxon>
        <taxon>Streptomycetaceae</taxon>
        <taxon>Streptomyces</taxon>
    </lineage>
</organism>
<name>A0A6G4UE69_9ACTN</name>
<comment type="caution">
    <text evidence="4">The sequence shown here is derived from an EMBL/GenBank/DDBJ whole genome shotgun (WGS) entry which is preliminary data.</text>
</comment>
<protein>
    <submittedName>
        <fullName evidence="4">Efflux RND transporter periplasmic adaptor subunit</fullName>
    </submittedName>
</protein>
<dbReference type="InterPro" id="IPR036366">
    <property type="entry name" value="PGBDSf"/>
</dbReference>